<keyword evidence="7" id="KW-0029">Amino-acid transport</keyword>
<evidence type="ECO:0000259" key="10">
    <source>
        <dbReference type="PROSITE" id="PS50893"/>
    </source>
</evidence>
<comment type="similarity">
    <text evidence="2">Belongs to the ABC transporter superfamily.</text>
</comment>
<dbReference type="InterPro" id="IPR003593">
    <property type="entry name" value="AAA+_ATPase"/>
</dbReference>
<evidence type="ECO:0000256" key="1">
    <source>
        <dbReference type="ARBA" id="ARBA00004202"/>
    </source>
</evidence>
<reference evidence="11 12" key="1">
    <citation type="submission" date="2019-10" db="EMBL/GenBank/DDBJ databases">
        <title>Georgenia wutianyii sp. nov. and Georgenia yuyongxinii sp. nov. isolated from plateau pika (Ochotona curzoniae) in the Qinghai-Tibet plateau of China.</title>
        <authorList>
            <person name="Tian Z."/>
        </authorList>
    </citation>
    <scope>NUCLEOTIDE SEQUENCE [LARGE SCALE GENOMIC DNA]</scope>
    <source>
        <strain evidence="11 12">JCM 15130</strain>
    </source>
</reference>
<gene>
    <name evidence="11" type="ORF">GB882_11720</name>
</gene>
<dbReference type="GO" id="GO:0015424">
    <property type="term" value="F:ABC-type amino acid transporter activity"/>
    <property type="evidence" value="ECO:0007669"/>
    <property type="project" value="InterPro"/>
</dbReference>
<accession>A0A7J9UXJ5</accession>
<keyword evidence="8" id="KW-0472">Membrane</keyword>
<dbReference type="PANTHER" id="PTHR43166:SF9">
    <property type="entry name" value="GLUTAMATE_ASPARTATE IMPORT ATP-BINDING PROTEIN GLTL"/>
    <property type="match status" value="1"/>
</dbReference>
<dbReference type="GO" id="GO:0005524">
    <property type="term" value="F:ATP binding"/>
    <property type="evidence" value="ECO:0007669"/>
    <property type="project" value="UniProtKB-KW"/>
</dbReference>
<evidence type="ECO:0000256" key="7">
    <source>
        <dbReference type="ARBA" id="ARBA00022970"/>
    </source>
</evidence>
<evidence type="ECO:0000256" key="8">
    <source>
        <dbReference type="ARBA" id="ARBA00023136"/>
    </source>
</evidence>
<dbReference type="InterPro" id="IPR003439">
    <property type="entry name" value="ABC_transporter-like_ATP-bd"/>
</dbReference>
<name>A0A7J9UXJ5_9MICO</name>
<protein>
    <submittedName>
        <fullName evidence="11">ATP-binding cassette domain-containing protein</fullName>
    </submittedName>
</protein>
<dbReference type="PANTHER" id="PTHR43166">
    <property type="entry name" value="AMINO ACID IMPORT ATP-BINDING PROTEIN"/>
    <property type="match status" value="1"/>
</dbReference>
<dbReference type="InterPro" id="IPR027417">
    <property type="entry name" value="P-loop_NTPase"/>
</dbReference>
<dbReference type="SUPFAM" id="SSF52540">
    <property type="entry name" value="P-loop containing nucleoside triphosphate hydrolases"/>
    <property type="match status" value="1"/>
</dbReference>
<dbReference type="CDD" id="cd03262">
    <property type="entry name" value="ABC_HisP_GlnQ"/>
    <property type="match status" value="1"/>
</dbReference>
<evidence type="ECO:0000256" key="9">
    <source>
        <dbReference type="SAM" id="MobiDB-lite"/>
    </source>
</evidence>
<evidence type="ECO:0000313" key="11">
    <source>
        <dbReference type="EMBL" id="MPV89336.1"/>
    </source>
</evidence>
<comment type="caution">
    <text evidence="11">The sequence shown here is derived from an EMBL/GenBank/DDBJ whole genome shotgun (WGS) entry which is preliminary data.</text>
</comment>
<dbReference type="PROSITE" id="PS50893">
    <property type="entry name" value="ABC_TRANSPORTER_2"/>
    <property type="match status" value="1"/>
</dbReference>
<dbReference type="EMBL" id="WHPD01002529">
    <property type="protein sequence ID" value="MPV89336.1"/>
    <property type="molecule type" value="Genomic_DNA"/>
</dbReference>
<dbReference type="InterPro" id="IPR050086">
    <property type="entry name" value="MetN_ABC_transporter-like"/>
</dbReference>
<evidence type="ECO:0000256" key="6">
    <source>
        <dbReference type="ARBA" id="ARBA00022840"/>
    </source>
</evidence>
<keyword evidence="4" id="KW-1003">Cell membrane</keyword>
<organism evidence="11 12">
    <name type="scientific">Georgenia ruanii</name>
    <dbReference type="NCBI Taxonomy" id="348442"/>
    <lineage>
        <taxon>Bacteria</taxon>
        <taxon>Bacillati</taxon>
        <taxon>Actinomycetota</taxon>
        <taxon>Actinomycetes</taxon>
        <taxon>Micrococcales</taxon>
        <taxon>Bogoriellaceae</taxon>
        <taxon>Georgenia</taxon>
    </lineage>
</organism>
<evidence type="ECO:0000256" key="5">
    <source>
        <dbReference type="ARBA" id="ARBA00022741"/>
    </source>
</evidence>
<feature type="domain" description="ABC transporter" evidence="10">
    <location>
        <begin position="2"/>
        <end position="246"/>
    </location>
</feature>
<evidence type="ECO:0000256" key="2">
    <source>
        <dbReference type="ARBA" id="ARBA00005417"/>
    </source>
</evidence>
<dbReference type="InterPro" id="IPR017871">
    <property type="entry name" value="ABC_transporter-like_CS"/>
</dbReference>
<feature type="region of interest" description="Disordered" evidence="9">
    <location>
        <begin position="254"/>
        <end position="277"/>
    </location>
</feature>
<comment type="subcellular location">
    <subcellularLocation>
        <location evidence="1">Cell membrane</location>
        <topology evidence="1">Peripheral membrane protein</topology>
    </subcellularLocation>
</comment>
<dbReference type="OrthoDB" id="3190580at2"/>
<dbReference type="Proteomes" id="UP000429644">
    <property type="component" value="Unassembled WGS sequence"/>
</dbReference>
<dbReference type="Gene3D" id="3.40.50.300">
    <property type="entry name" value="P-loop containing nucleotide triphosphate hydrolases"/>
    <property type="match status" value="1"/>
</dbReference>
<dbReference type="GO" id="GO:0016887">
    <property type="term" value="F:ATP hydrolysis activity"/>
    <property type="evidence" value="ECO:0007669"/>
    <property type="project" value="InterPro"/>
</dbReference>
<dbReference type="InterPro" id="IPR030679">
    <property type="entry name" value="ABC_ATPase_HisP-typ"/>
</dbReference>
<sequence length="277" mass="29971">MLELVKVEKFFGSFQALHGVSLEVPAGTVTCIVGPSGSGKSTLLRTVNMLESIQGGAIFFKGELCGEEVRNGYRVPVSPAKAREQVLSFGMVFQSFNLFPNMTALQNVTLAPRTVRGLSRAEAERIGVEHLSRVGLADKRNNYPNELSGGQQQRVAIARALAMEPEVMLFDEPTSALDPELVAEVLEVIRSLANDGTTMVIVTHEMNLAAEIADQLVVMADGRIIEQGPPREVLAHPRTERGRAFFAAVNGQIHPAEQQASADPQQGEVVATPRTRS</sequence>
<dbReference type="PROSITE" id="PS00211">
    <property type="entry name" value="ABC_TRANSPORTER_1"/>
    <property type="match status" value="1"/>
</dbReference>
<evidence type="ECO:0000256" key="3">
    <source>
        <dbReference type="ARBA" id="ARBA00022448"/>
    </source>
</evidence>
<keyword evidence="6 11" id="KW-0067">ATP-binding</keyword>
<dbReference type="AlphaFoldDB" id="A0A7J9UXJ5"/>
<dbReference type="GO" id="GO:0005886">
    <property type="term" value="C:plasma membrane"/>
    <property type="evidence" value="ECO:0007669"/>
    <property type="project" value="UniProtKB-SubCell"/>
</dbReference>
<keyword evidence="12" id="KW-1185">Reference proteome</keyword>
<keyword evidence="5" id="KW-0547">Nucleotide-binding</keyword>
<keyword evidence="3" id="KW-0813">Transport</keyword>
<evidence type="ECO:0000256" key="4">
    <source>
        <dbReference type="ARBA" id="ARBA00022475"/>
    </source>
</evidence>
<dbReference type="Pfam" id="PF00005">
    <property type="entry name" value="ABC_tran"/>
    <property type="match status" value="1"/>
</dbReference>
<dbReference type="SMART" id="SM00382">
    <property type="entry name" value="AAA"/>
    <property type="match status" value="1"/>
</dbReference>
<dbReference type="PIRSF" id="PIRSF039085">
    <property type="entry name" value="ABC_ATPase_HisP"/>
    <property type="match status" value="1"/>
</dbReference>
<evidence type="ECO:0000313" key="12">
    <source>
        <dbReference type="Proteomes" id="UP000429644"/>
    </source>
</evidence>
<proteinExistence type="inferred from homology"/>